<feature type="region of interest" description="Disordered" evidence="1">
    <location>
        <begin position="168"/>
        <end position="207"/>
    </location>
</feature>
<proteinExistence type="predicted"/>
<feature type="compositionally biased region" description="Polar residues" evidence="1">
    <location>
        <begin position="196"/>
        <end position="207"/>
    </location>
</feature>
<keyword evidence="2" id="KW-0732">Signal</keyword>
<evidence type="ECO:0000313" key="4">
    <source>
        <dbReference type="Proteomes" id="UP001174050"/>
    </source>
</evidence>
<evidence type="ECO:0000256" key="2">
    <source>
        <dbReference type="SAM" id="SignalP"/>
    </source>
</evidence>
<gene>
    <name evidence="3" type="ORF">QWM81_20120</name>
</gene>
<dbReference type="RefSeq" id="WP_290113540.1">
    <property type="nucleotide sequence ID" value="NZ_JAUEPL010000031.1"/>
</dbReference>
<organism evidence="3 4">
    <name type="scientific">Streptomyces ficellus</name>
    <dbReference type="NCBI Taxonomy" id="1977088"/>
    <lineage>
        <taxon>Bacteria</taxon>
        <taxon>Bacillati</taxon>
        <taxon>Actinomycetota</taxon>
        <taxon>Actinomycetes</taxon>
        <taxon>Kitasatosporales</taxon>
        <taxon>Streptomycetaceae</taxon>
        <taxon>Streptomyces</taxon>
    </lineage>
</organism>
<feature type="chain" id="PRO_5046863431" description="DUF3060 domain-containing protein" evidence="2">
    <location>
        <begin position="29"/>
        <end position="207"/>
    </location>
</feature>
<reference evidence="3" key="1">
    <citation type="submission" date="2023-06" db="EMBL/GenBank/DDBJ databases">
        <title>WGS-Sequencing of Streptomyces ficellus isolate 21 collected from sand in Gara Djebilet Iron Mine in Algeria.</title>
        <authorList>
            <person name="Zegers G.P."/>
            <person name="Gomez A."/>
            <person name="Gueddou A."/>
            <person name="Zahara A.F."/>
            <person name="Worth M."/>
            <person name="Sevigny J.L."/>
            <person name="Tisa L."/>
        </authorList>
    </citation>
    <scope>NUCLEOTIDE SEQUENCE</scope>
    <source>
        <strain evidence="3">AS11</strain>
    </source>
</reference>
<keyword evidence="4" id="KW-1185">Reference proteome</keyword>
<accession>A0ABT7Z9Z4</accession>
<name>A0ABT7Z9Z4_9ACTN</name>
<dbReference type="Proteomes" id="UP001174050">
    <property type="component" value="Unassembled WGS sequence"/>
</dbReference>
<feature type="compositionally biased region" description="Polar residues" evidence="1">
    <location>
        <begin position="171"/>
        <end position="188"/>
    </location>
</feature>
<sequence>MQTPRHLIRALLSAVALVVGLMAFPATASATTTADPLPTGCVDVSDDATVRTNCNVTVNGQLVTIQIQCNGHNKPSVQGTTLIFNDQTGNCNIDITTALGTTVSFGCMGNGPNNFEIDTATLSFRDYSAGQCDTTIKAGEKFVSGDTKGQTETEIRLTTTTVEVTTHGPASLTTSEGVNHTCGGSSTVRADGTDPLNPQMSVTNCLN</sequence>
<dbReference type="EMBL" id="JAUEPL010000031">
    <property type="protein sequence ID" value="MDN3296329.1"/>
    <property type="molecule type" value="Genomic_DNA"/>
</dbReference>
<comment type="caution">
    <text evidence="3">The sequence shown here is derived from an EMBL/GenBank/DDBJ whole genome shotgun (WGS) entry which is preliminary data.</text>
</comment>
<evidence type="ECO:0008006" key="5">
    <source>
        <dbReference type="Google" id="ProtNLM"/>
    </source>
</evidence>
<feature type="signal peptide" evidence="2">
    <location>
        <begin position="1"/>
        <end position="28"/>
    </location>
</feature>
<evidence type="ECO:0000313" key="3">
    <source>
        <dbReference type="EMBL" id="MDN3296329.1"/>
    </source>
</evidence>
<protein>
    <recommendedName>
        <fullName evidence="5">DUF3060 domain-containing protein</fullName>
    </recommendedName>
</protein>
<evidence type="ECO:0000256" key="1">
    <source>
        <dbReference type="SAM" id="MobiDB-lite"/>
    </source>
</evidence>